<dbReference type="PANTHER" id="PTHR24126:SF14">
    <property type="entry name" value="ANK_REP_REGION DOMAIN-CONTAINING PROTEIN"/>
    <property type="match status" value="1"/>
</dbReference>
<comment type="caution">
    <text evidence="4">The sequence shown here is derived from an EMBL/GenBank/DDBJ whole genome shotgun (WGS) entry which is preliminary data.</text>
</comment>
<evidence type="ECO:0000313" key="4">
    <source>
        <dbReference type="EMBL" id="OGM43001.1"/>
    </source>
</evidence>
<evidence type="ECO:0000256" key="2">
    <source>
        <dbReference type="ARBA" id="ARBA00023043"/>
    </source>
</evidence>
<evidence type="ECO:0000313" key="5">
    <source>
        <dbReference type="Proteomes" id="UP000179179"/>
    </source>
</evidence>
<dbReference type="InterPro" id="IPR002110">
    <property type="entry name" value="Ankyrin_rpt"/>
</dbReference>
<dbReference type="PROSITE" id="PS50297">
    <property type="entry name" value="ANK_REP_REGION"/>
    <property type="match status" value="4"/>
</dbReference>
<keyword evidence="5" id="KW-1185">Reference proteome</keyword>
<name>A0A1F7ZU67_9EURO</name>
<dbReference type="PANTHER" id="PTHR24126">
    <property type="entry name" value="ANKYRIN REPEAT, PH AND SEC7 DOMAIN CONTAINING PROTEIN SECG-RELATED"/>
    <property type="match status" value="1"/>
</dbReference>
<organism evidence="4 5">
    <name type="scientific">Aspergillus bombycis</name>
    <dbReference type="NCBI Taxonomy" id="109264"/>
    <lineage>
        <taxon>Eukaryota</taxon>
        <taxon>Fungi</taxon>
        <taxon>Dikarya</taxon>
        <taxon>Ascomycota</taxon>
        <taxon>Pezizomycotina</taxon>
        <taxon>Eurotiomycetes</taxon>
        <taxon>Eurotiomycetidae</taxon>
        <taxon>Eurotiales</taxon>
        <taxon>Aspergillaceae</taxon>
        <taxon>Aspergillus</taxon>
    </lineage>
</organism>
<feature type="repeat" description="ANK" evidence="3">
    <location>
        <begin position="36"/>
        <end position="68"/>
    </location>
</feature>
<proteinExistence type="predicted"/>
<dbReference type="RefSeq" id="XP_022386718.1">
    <property type="nucleotide sequence ID" value="XM_022536447.1"/>
</dbReference>
<dbReference type="Pfam" id="PF12796">
    <property type="entry name" value="Ank_2"/>
    <property type="match status" value="2"/>
</dbReference>
<dbReference type="AlphaFoldDB" id="A0A1F7ZU67"/>
<dbReference type="OrthoDB" id="366390at2759"/>
<gene>
    <name evidence="4" type="ORF">ABOM_009319</name>
</gene>
<dbReference type="GeneID" id="34452709"/>
<feature type="repeat" description="ANK" evidence="3">
    <location>
        <begin position="173"/>
        <end position="205"/>
    </location>
</feature>
<protein>
    <submittedName>
        <fullName evidence="4">Uncharacterized protein</fullName>
    </submittedName>
</protein>
<dbReference type="Pfam" id="PF13637">
    <property type="entry name" value="Ank_4"/>
    <property type="match status" value="1"/>
</dbReference>
<accession>A0A1F7ZU67</accession>
<keyword evidence="1" id="KW-0677">Repeat</keyword>
<dbReference type="InterPro" id="IPR036770">
    <property type="entry name" value="Ankyrin_rpt-contain_sf"/>
</dbReference>
<evidence type="ECO:0000256" key="1">
    <source>
        <dbReference type="ARBA" id="ARBA00022737"/>
    </source>
</evidence>
<feature type="repeat" description="ANK" evidence="3">
    <location>
        <begin position="463"/>
        <end position="495"/>
    </location>
</feature>
<dbReference type="Pfam" id="PF00023">
    <property type="entry name" value="Ank"/>
    <property type="match status" value="1"/>
</dbReference>
<dbReference type="SUPFAM" id="SSF48403">
    <property type="entry name" value="Ankyrin repeat"/>
    <property type="match status" value="2"/>
</dbReference>
<dbReference type="Gene3D" id="1.25.40.20">
    <property type="entry name" value="Ankyrin repeat-containing domain"/>
    <property type="match status" value="4"/>
</dbReference>
<keyword evidence="2 3" id="KW-0040">ANK repeat</keyword>
<feature type="repeat" description="ANK" evidence="3">
    <location>
        <begin position="140"/>
        <end position="172"/>
    </location>
</feature>
<evidence type="ECO:0000256" key="3">
    <source>
        <dbReference type="PROSITE-ProRule" id="PRU00023"/>
    </source>
</evidence>
<dbReference type="Proteomes" id="UP000179179">
    <property type="component" value="Unassembled WGS sequence"/>
</dbReference>
<sequence length="623" mass="68371">MSSQEQTQAPQFGEERKIRVFGSRNGRLQTDCDDKDGRIALKIASLFGNADIVQNLLEERALINSMSDRSSFMQQTLAAMHFQRAFSSLVPSGEPARAQLLALVAGCTPLICAAEGGHTAVVQMLLENGEDVNERDTTEKERSPIHLAALNGHVEVVKLLLERGANVEAQDMNMNTPLCLAVATCQAAVVDLLLEYNAKVNVRNSEGRTPLAILVTAAPEGQGTTAWRIIMQRLIADGSDLEARIESSGYTPLILAASHDRIDIIEQLLEAGANTEARNSNHYTALFEAVFMGNPRMVELLLDHKAKPVTLDKEQETPLGYAVALGSNPPVFWRKSETFDMPGVVDVLLKSKPDLLLMRNTLGQTPAGIAIYHGNSEMVELLLRYSNSNTEQGILHMPLLCQAALESNEAMIEVLIQGGVSLLGTDGRYGRNALSWAASRGNKAAFTRLLQAPGCGWDNVDRIGRTALFYAVVEGHTGFFEELRSRGGDIHRPDRFGLTPLFAAVQHGHCNIVQQILETHPLNHEPQDRFGRSLTWWIQLTGHTQMRDLLTGYGMQLRDDGQGQQGRYQLGVGSNKATQTCDACTMSLSRDNRGVVCGDGIEKYRICHICCAFGATCEDFMRK</sequence>
<feature type="repeat" description="ANK" evidence="3">
    <location>
        <begin position="105"/>
        <end position="137"/>
    </location>
</feature>
<dbReference type="STRING" id="109264.A0A1F7ZU67"/>
<dbReference type="PRINTS" id="PR01415">
    <property type="entry name" value="ANKYRIN"/>
</dbReference>
<feature type="repeat" description="ANK" evidence="3">
    <location>
        <begin position="248"/>
        <end position="280"/>
    </location>
</feature>
<dbReference type="EMBL" id="LYCR01000078">
    <property type="protein sequence ID" value="OGM43001.1"/>
    <property type="molecule type" value="Genomic_DNA"/>
</dbReference>
<dbReference type="SMART" id="SM00248">
    <property type="entry name" value="ANK"/>
    <property type="match status" value="12"/>
</dbReference>
<reference evidence="4 5" key="1">
    <citation type="journal article" date="2016" name="Genome Biol. Evol.">
        <title>Draft genome sequence of an aflatoxigenic Aspergillus species, A. bombycis.</title>
        <authorList>
            <person name="Moore G.G."/>
            <person name="Mack B.M."/>
            <person name="Beltz S.B."/>
            <person name="Gilbert M.K."/>
        </authorList>
    </citation>
    <scope>NUCLEOTIDE SEQUENCE [LARGE SCALE GENOMIC DNA]</scope>
    <source>
        <strain evidence="5">NRRL 26010</strain>
    </source>
</reference>
<dbReference type="PROSITE" id="PS50088">
    <property type="entry name" value="ANK_REPEAT"/>
    <property type="match status" value="6"/>
</dbReference>